<feature type="transmembrane region" description="Helical" evidence="11">
    <location>
        <begin position="52"/>
        <end position="70"/>
    </location>
</feature>
<accession>A0A650CE53</accession>
<name>A0A650CE53_SULOH</name>
<keyword evidence="5 11" id="KW-0460">Magnesium</keyword>
<dbReference type="RefSeq" id="WP_156013707.1">
    <property type="nucleotide sequence ID" value="NZ_CP045484.1"/>
</dbReference>
<dbReference type="GO" id="GO:0046474">
    <property type="term" value="P:glycerophospholipid biosynthetic process"/>
    <property type="evidence" value="ECO:0007669"/>
    <property type="project" value="UniProtKB-UniRule"/>
</dbReference>
<feature type="transmembrane region" description="Helical" evidence="11">
    <location>
        <begin position="76"/>
        <end position="98"/>
    </location>
</feature>
<keyword evidence="2 11" id="KW-0444">Lipid biosynthesis</keyword>
<evidence type="ECO:0000256" key="4">
    <source>
        <dbReference type="ARBA" id="ARBA00022692"/>
    </source>
</evidence>
<dbReference type="Proteomes" id="UP000427373">
    <property type="component" value="Chromosome"/>
</dbReference>
<evidence type="ECO:0000256" key="10">
    <source>
        <dbReference type="ARBA" id="ARBA00023264"/>
    </source>
</evidence>
<sequence>MLIIDYVILAILYYLPALVANGSAPFVKNGTPIDFRKNFVDGRRLLGDGKTFEGLLVAVTFGTTVGIILAKFLGIYWIYVSFIESLLAMLGDMVGAFIKRRLGLARGARAIGLDQLDFILGATLALIISKISLNIYEFLSIVVIAFVLHILTNNVAYRLKIKSVPW</sequence>
<dbReference type="OrthoDB" id="45383at2157"/>
<keyword evidence="10 11" id="KW-1208">Phospholipid metabolism</keyword>
<keyword evidence="8 11" id="KW-0472">Membrane</keyword>
<comment type="function">
    <text evidence="11">Catalyzes the formation of CDP-2,3-bis-(O-geranylgeranyl)-sn-glycerol (CDP-archaeol) from 2,3-bis-(O-geranylgeranyl)-sn-glycerol 1-phosphate (DGGGP) and CTP. This reaction is the third ether-bond-formation step in the biosynthesis of archaeal membrane lipids.</text>
</comment>
<dbReference type="PANTHER" id="PTHR39650">
    <property type="entry name" value="CDP-ARCHAEOL SYNTHASE"/>
    <property type="match status" value="1"/>
</dbReference>
<protein>
    <recommendedName>
        <fullName evidence="11">CDP-archaeol synthase</fullName>
        <ecNumber evidence="11">2.7.7.67</ecNumber>
    </recommendedName>
    <alternativeName>
        <fullName evidence="11">CDP-2,3-bis-(O-geranylgeranyl)-sn-glycerol synthase</fullName>
    </alternativeName>
</protein>
<comment type="subcellular location">
    <subcellularLocation>
        <location evidence="11">Cell membrane</location>
        <topology evidence="11">Multi-pass membrane protein</topology>
    </subcellularLocation>
</comment>
<keyword evidence="13" id="KW-0548">Nucleotidyltransferase</keyword>
<evidence type="ECO:0000256" key="8">
    <source>
        <dbReference type="ARBA" id="ARBA00023136"/>
    </source>
</evidence>
<evidence type="ECO:0000256" key="3">
    <source>
        <dbReference type="ARBA" id="ARBA00022679"/>
    </source>
</evidence>
<keyword evidence="7 11" id="KW-0443">Lipid metabolism</keyword>
<evidence type="ECO:0000256" key="2">
    <source>
        <dbReference type="ARBA" id="ARBA00022516"/>
    </source>
</evidence>
<dbReference type="Proteomes" id="UP000582213">
    <property type="component" value="Unassembled WGS sequence"/>
</dbReference>
<dbReference type="Pfam" id="PF01864">
    <property type="entry name" value="CarS-like"/>
    <property type="match status" value="1"/>
</dbReference>
<evidence type="ECO:0000256" key="5">
    <source>
        <dbReference type="ARBA" id="ARBA00022842"/>
    </source>
</evidence>
<evidence type="ECO:0000313" key="13">
    <source>
        <dbReference type="EMBL" id="QGR16121.1"/>
    </source>
</evidence>
<keyword evidence="14" id="KW-1185">Reference proteome</keyword>
<dbReference type="HAMAP" id="MF_01117">
    <property type="entry name" value="CDP_archaeol_synth"/>
    <property type="match status" value="1"/>
</dbReference>
<comment type="pathway">
    <text evidence="11">Membrane lipid metabolism; glycerophospholipid metabolism.</text>
</comment>
<evidence type="ECO:0000256" key="7">
    <source>
        <dbReference type="ARBA" id="ARBA00023098"/>
    </source>
</evidence>
<reference evidence="12 15" key="2">
    <citation type="submission" date="2020-08" db="EMBL/GenBank/DDBJ databases">
        <title>Genomic Encyclopedia of Type Strains, Phase IV (KMG-IV): sequencing the most valuable type-strain genomes for metagenomic binning, comparative biology and taxonomic classification.</title>
        <authorList>
            <person name="Goeker M."/>
        </authorList>
    </citation>
    <scope>NUCLEOTIDE SEQUENCE [LARGE SCALE GENOMIC DNA]</scope>
    <source>
        <strain evidence="12 15">DSM 12421</strain>
    </source>
</reference>
<dbReference type="EMBL" id="JACHFY010000002">
    <property type="protein sequence ID" value="MBB5252950.1"/>
    <property type="molecule type" value="Genomic_DNA"/>
</dbReference>
<dbReference type="KEGG" id="soh:D1869_02140"/>
<dbReference type="GeneID" id="42800009"/>
<dbReference type="GO" id="GO:0005886">
    <property type="term" value="C:plasma membrane"/>
    <property type="evidence" value="ECO:0007669"/>
    <property type="project" value="UniProtKB-SubCell"/>
</dbReference>
<feature type="transmembrane region" description="Helical" evidence="11">
    <location>
        <begin position="6"/>
        <end position="27"/>
    </location>
</feature>
<keyword evidence="3 11" id="KW-0808">Transferase</keyword>
<evidence type="ECO:0000313" key="12">
    <source>
        <dbReference type="EMBL" id="MBB5252950.1"/>
    </source>
</evidence>
<dbReference type="InterPro" id="IPR032690">
    <property type="entry name" value="CarS"/>
</dbReference>
<feature type="transmembrane region" description="Helical" evidence="11">
    <location>
        <begin position="135"/>
        <end position="157"/>
    </location>
</feature>
<evidence type="ECO:0000313" key="14">
    <source>
        <dbReference type="Proteomes" id="UP000427373"/>
    </source>
</evidence>
<keyword evidence="9 11" id="KW-0594">Phospholipid biosynthesis</keyword>
<evidence type="ECO:0000313" key="15">
    <source>
        <dbReference type="Proteomes" id="UP000582213"/>
    </source>
</evidence>
<comment type="cofactor">
    <cofactor evidence="11">
        <name>Mg(2+)</name>
        <dbReference type="ChEBI" id="CHEBI:18420"/>
    </cofactor>
</comment>
<comment type="similarity">
    <text evidence="11">Belongs to the CDP-archaeol synthase family.</text>
</comment>
<dbReference type="GO" id="GO:0043338">
    <property type="term" value="F:CDP-2,3-bis-(O-geranylgeranyl)-sn-glycerol synthase activity"/>
    <property type="evidence" value="ECO:0007669"/>
    <property type="project" value="UniProtKB-EC"/>
</dbReference>
<keyword evidence="1 11" id="KW-1003">Cell membrane</keyword>
<dbReference type="NCBIfam" id="NF003114">
    <property type="entry name" value="PRK04032.1"/>
    <property type="match status" value="1"/>
</dbReference>
<evidence type="ECO:0000256" key="11">
    <source>
        <dbReference type="HAMAP-Rule" id="MF_01117"/>
    </source>
</evidence>
<dbReference type="EMBL" id="CP045484">
    <property type="protein sequence ID" value="QGR16121.1"/>
    <property type="molecule type" value="Genomic_DNA"/>
</dbReference>
<dbReference type="EC" id="2.7.7.67" evidence="11"/>
<reference evidence="13 14" key="1">
    <citation type="submission" date="2019-10" db="EMBL/GenBank/DDBJ databases">
        <title>Genome Sequences from Six Type Strain Members of the Archaeal Family Sulfolobaceae: Acidianus ambivalens, Acidianus infernus, Metallosphaera prunae, Stygiolobus azoricus, Sulfolobus metallicus, and Sulfurisphaera ohwakuensis.</title>
        <authorList>
            <person name="Counts J.A."/>
            <person name="Kelly R.M."/>
        </authorList>
    </citation>
    <scope>NUCLEOTIDE SEQUENCE [LARGE SCALE GENOMIC DNA]</scope>
    <source>
        <strain evidence="13 14">TA-1</strain>
    </source>
</reference>
<organism evidence="13 14">
    <name type="scientific">Sulfurisphaera ohwakuensis</name>
    <dbReference type="NCBI Taxonomy" id="69656"/>
    <lineage>
        <taxon>Archaea</taxon>
        <taxon>Thermoproteota</taxon>
        <taxon>Thermoprotei</taxon>
        <taxon>Sulfolobales</taxon>
        <taxon>Sulfolobaceae</taxon>
        <taxon>Sulfurisphaera</taxon>
    </lineage>
</organism>
<evidence type="ECO:0000256" key="6">
    <source>
        <dbReference type="ARBA" id="ARBA00022989"/>
    </source>
</evidence>
<proteinExistence type="inferred from homology"/>
<keyword evidence="4 11" id="KW-0812">Transmembrane</keyword>
<dbReference type="UniPathway" id="UPA00940"/>
<comment type="catalytic activity">
    <reaction evidence="11">
        <text>2,3-bis-O-(geranylgeranyl)-sn-glycerol 1-phosphate + CTP + H(+) = CDP-2,3-bis-O-(geranylgeranyl)-sn-glycerol + diphosphate</text>
        <dbReference type="Rhea" id="RHEA:25690"/>
        <dbReference type="ChEBI" id="CHEBI:15378"/>
        <dbReference type="ChEBI" id="CHEBI:33019"/>
        <dbReference type="ChEBI" id="CHEBI:37563"/>
        <dbReference type="ChEBI" id="CHEBI:58837"/>
        <dbReference type="ChEBI" id="CHEBI:58838"/>
        <dbReference type="EC" id="2.7.7.67"/>
    </reaction>
</comment>
<keyword evidence="6 11" id="KW-1133">Transmembrane helix</keyword>
<dbReference type="PANTHER" id="PTHR39650:SF1">
    <property type="entry name" value="CDP-ARCHAEOL SYNTHASE"/>
    <property type="match status" value="1"/>
</dbReference>
<dbReference type="InterPro" id="IPR002726">
    <property type="entry name" value="CarS_archaea"/>
</dbReference>
<evidence type="ECO:0000256" key="9">
    <source>
        <dbReference type="ARBA" id="ARBA00023209"/>
    </source>
</evidence>
<dbReference type="AlphaFoldDB" id="A0A650CE53"/>
<evidence type="ECO:0000256" key="1">
    <source>
        <dbReference type="ARBA" id="ARBA00022475"/>
    </source>
</evidence>
<gene>
    <name evidence="11" type="primary">carS</name>
    <name evidence="13" type="ORF">D1869_02140</name>
    <name evidence="12" type="ORF">HNQ62_000683</name>
</gene>